<sequence length="485" mass="51882">MASTALENTPAHLISIRYFSFNAPDKNATCQVSALCKKRPCSSLPPPLTKCLTLSFRTPVPSSSPEVAAETVEEMLLESLTPPVKSISTKKATISVISDSEIEIIETPAPLKKAKKVSKPAPASSEFEESPPEAGAAGAAKKLSLGAPGSEDDSSTAVAAKPASPVKVLGKCVSKPSAKAQCRKKESTPDPVSCDSDQTPPPPEGQCSQISQGARRALHQTLDSRRHSSATTQLLGKRLLPKKILKMRSHLLTSKATTKKTRIDAVEPDKSKGEGWSALTMKIFVFRKELPKGKKQAKHRPCSLLSFSSLINETQFRREATDLPSYLTLYRAVSKLLSQTGKENFERAFYFHSDGIIVKPAQASAHDAGVSPGRKCQAVADSNAVGLNRSNVKRIGIWLLNEEFDAMASYFGTVYITSQFYCHYFSDVIVFQTMKDGAGSAASGSAGGSSSPKKASSLFGSRSGEGTALGPALNFSILRVLLSQT</sequence>
<name>A0A067TU56_GALM3</name>
<protein>
    <submittedName>
        <fullName evidence="2">Uncharacterized protein</fullName>
    </submittedName>
</protein>
<evidence type="ECO:0000313" key="3">
    <source>
        <dbReference type="Proteomes" id="UP000027222"/>
    </source>
</evidence>
<dbReference type="EMBL" id="KL142369">
    <property type="protein sequence ID" value="KDR82473.1"/>
    <property type="molecule type" value="Genomic_DNA"/>
</dbReference>
<feature type="compositionally biased region" description="Low complexity" evidence="1">
    <location>
        <begin position="132"/>
        <end position="168"/>
    </location>
</feature>
<evidence type="ECO:0000313" key="2">
    <source>
        <dbReference type="EMBL" id="KDR82473.1"/>
    </source>
</evidence>
<organism evidence="2 3">
    <name type="scientific">Galerina marginata (strain CBS 339.88)</name>
    <dbReference type="NCBI Taxonomy" id="685588"/>
    <lineage>
        <taxon>Eukaryota</taxon>
        <taxon>Fungi</taxon>
        <taxon>Dikarya</taxon>
        <taxon>Basidiomycota</taxon>
        <taxon>Agaricomycotina</taxon>
        <taxon>Agaricomycetes</taxon>
        <taxon>Agaricomycetidae</taxon>
        <taxon>Agaricales</taxon>
        <taxon>Agaricineae</taxon>
        <taxon>Strophariaceae</taxon>
        <taxon>Galerina</taxon>
    </lineage>
</organism>
<dbReference type="Proteomes" id="UP000027222">
    <property type="component" value="Unassembled WGS sequence"/>
</dbReference>
<reference evidence="3" key="1">
    <citation type="journal article" date="2014" name="Proc. Natl. Acad. Sci. U.S.A.">
        <title>Extensive sampling of basidiomycete genomes demonstrates inadequacy of the white-rot/brown-rot paradigm for wood decay fungi.</title>
        <authorList>
            <person name="Riley R."/>
            <person name="Salamov A.A."/>
            <person name="Brown D.W."/>
            <person name="Nagy L.G."/>
            <person name="Floudas D."/>
            <person name="Held B.W."/>
            <person name="Levasseur A."/>
            <person name="Lombard V."/>
            <person name="Morin E."/>
            <person name="Otillar R."/>
            <person name="Lindquist E.A."/>
            <person name="Sun H."/>
            <person name="LaButti K.M."/>
            <person name="Schmutz J."/>
            <person name="Jabbour D."/>
            <person name="Luo H."/>
            <person name="Baker S.E."/>
            <person name="Pisabarro A.G."/>
            <person name="Walton J.D."/>
            <person name="Blanchette R.A."/>
            <person name="Henrissat B."/>
            <person name="Martin F."/>
            <person name="Cullen D."/>
            <person name="Hibbett D.S."/>
            <person name="Grigoriev I.V."/>
        </authorList>
    </citation>
    <scope>NUCLEOTIDE SEQUENCE [LARGE SCALE GENOMIC DNA]</scope>
    <source>
        <strain evidence="3">CBS 339.88</strain>
    </source>
</reference>
<accession>A0A067TU56</accession>
<dbReference type="HOGENOM" id="CLU_562645_0_0_1"/>
<dbReference type="AlphaFoldDB" id="A0A067TU56"/>
<proteinExistence type="predicted"/>
<gene>
    <name evidence="2" type="ORF">GALMADRAFT_134084</name>
</gene>
<keyword evidence="3" id="KW-1185">Reference proteome</keyword>
<feature type="region of interest" description="Disordered" evidence="1">
    <location>
        <begin position="111"/>
        <end position="214"/>
    </location>
</feature>
<evidence type="ECO:0000256" key="1">
    <source>
        <dbReference type="SAM" id="MobiDB-lite"/>
    </source>
</evidence>